<feature type="transmembrane region" description="Helical" evidence="8">
    <location>
        <begin position="78"/>
        <end position="103"/>
    </location>
</feature>
<gene>
    <name evidence="10" type="ORF">CAL28_01265</name>
</gene>
<dbReference type="GO" id="GO:0005886">
    <property type="term" value="C:plasma membrane"/>
    <property type="evidence" value="ECO:0007669"/>
    <property type="project" value="UniProtKB-SubCell"/>
</dbReference>
<dbReference type="InterPro" id="IPR000515">
    <property type="entry name" value="MetI-like"/>
</dbReference>
<dbReference type="PANTHER" id="PTHR42929:SF5">
    <property type="entry name" value="ABC TRANSPORTER PERMEASE PROTEIN"/>
    <property type="match status" value="1"/>
</dbReference>
<keyword evidence="5 8" id="KW-0812">Transmembrane</keyword>
<dbReference type="RefSeq" id="WP_094839613.1">
    <property type="nucleotide sequence ID" value="NZ_NEVS01000001.1"/>
</dbReference>
<dbReference type="PANTHER" id="PTHR42929">
    <property type="entry name" value="INNER MEMBRANE ABC TRANSPORTER PERMEASE PROTEIN YDCU-RELATED-RELATED"/>
    <property type="match status" value="1"/>
</dbReference>
<dbReference type="Proteomes" id="UP000215767">
    <property type="component" value="Unassembled WGS sequence"/>
</dbReference>
<dbReference type="SUPFAM" id="SSF161098">
    <property type="entry name" value="MetI-like"/>
    <property type="match status" value="1"/>
</dbReference>
<dbReference type="PROSITE" id="PS50928">
    <property type="entry name" value="ABC_TM1"/>
    <property type="match status" value="1"/>
</dbReference>
<feature type="transmembrane region" description="Helical" evidence="8">
    <location>
        <begin position="212"/>
        <end position="233"/>
    </location>
</feature>
<dbReference type="Gene3D" id="1.10.3720.10">
    <property type="entry name" value="MetI-like"/>
    <property type="match status" value="1"/>
</dbReference>
<keyword evidence="7 8" id="KW-0472">Membrane</keyword>
<evidence type="ECO:0000256" key="3">
    <source>
        <dbReference type="ARBA" id="ARBA00022448"/>
    </source>
</evidence>
<accession>A0A261UYH4</accession>
<evidence type="ECO:0000256" key="8">
    <source>
        <dbReference type="RuleBase" id="RU363032"/>
    </source>
</evidence>
<feature type="transmembrane region" description="Helical" evidence="8">
    <location>
        <begin position="160"/>
        <end position="181"/>
    </location>
</feature>
<keyword evidence="3 8" id="KW-0813">Transport</keyword>
<evidence type="ECO:0000256" key="7">
    <source>
        <dbReference type="ARBA" id="ARBA00023136"/>
    </source>
</evidence>
<keyword evidence="6 8" id="KW-1133">Transmembrane helix</keyword>
<comment type="subcellular location">
    <subcellularLocation>
        <location evidence="1 8">Cell membrane</location>
        <topology evidence="1 8">Multi-pass membrane protein</topology>
    </subcellularLocation>
</comment>
<sequence length="299" mass="31975">MNSSASASAPVSTAARPVRLGAGLAFPASLVVLLIIVVPLLQLVRYSFNHFDPADMMQAAFTLENYAKFFADPYYRGVFLTTVGVAALCTVLALILGFPVAYFLARTDSRHKSLFVILLVFPLMVGSVVRAAGWMVILGNAGIVNAVLKGLGLIEHSLQLMYTPTAVVVGTTAVVMPYLILTLQSVLEGMDFSVEEAARNLGAGFFTTFRRVVLPIAAPGVAAGTMLVFILCMNAYATPVLLGGTGLTMMAPALYDQITRASNWPFGSAMALILVCATLLMALLSNWLIHRRYVKTMAS</sequence>
<evidence type="ECO:0000256" key="4">
    <source>
        <dbReference type="ARBA" id="ARBA00022475"/>
    </source>
</evidence>
<dbReference type="AlphaFoldDB" id="A0A261UYH4"/>
<reference evidence="11" key="1">
    <citation type="submission" date="2017-05" db="EMBL/GenBank/DDBJ databases">
        <title>Complete and WGS of Bordetella genogroups.</title>
        <authorList>
            <person name="Spilker T."/>
            <person name="Lipuma J."/>
        </authorList>
    </citation>
    <scope>NUCLEOTIDE SEQUENCE [LARGE SCALE GENOMIC DNA]</scope>
    <source>
        <strain evidence="11">AU8856</strain>
    </source>
</reference>
<feature type="domain" description="ABC transmembrane type-1" evidence="9">
    <location>
        <begin position="79"/>
        <end position="285"/>
    </location>
</feature>
<evidence type="ECO:0000256" key="5">
    <source>
        <dbReference type="ARBA" id="ARBA00022692"/>
    </source>
</evidence>
<evidence type="ECO:0000256" key="6">
    <source>
        <dbReference type="ARBA" id="ARBA00022989"/>
    </source>
</evidence>
<organism evidence="10 11">
    <name type="scientific">Bordetella genomosp. 11</name>
    <dbReference type="NCBI Taxonomy" id="1416808"/>
    <lineage>
        <taxon>Bacteria</taxon>
        <taxon>Pseudomonadati</taxon>
        <taxon>Pseudomonadota</taxon>
        <taxon>Betaproteobacteria</taxon>
        <taxon>Burkholderiales</taxon>
        <taxon>Alcaligenaceae</taxon>
        <taxon>Bordetella</taxon>
    </lineage>
</organism>
<evidence type="ECO:0000313" key="10">
    <source>
        <dbReference type="EMBL" id="OZI66402.1"/>
    </source>
</evidence>
<keyword evidence="4" id="KW-1003">Cell membrane</keyword>
<feature type="transmembrane region" description="Helical" evidence="8">
    <location>
        <begin position="115"/>
        <end position="148"/>
    </location>
</feature>
<feature type="transmembrane region" description="Helical" evidence="8">
    <location>
        <begin position="20"/>
        <end position="41"/>
    </location>
</feature>
<dbReference type="CDD" id="cd06261">
    <property type="entry name" value="TM_PBP2"/>
    <property type="match status" value="1"/>
</dbReference>
<dbReference type="InterPro" id="IPR035906">
    <property type="entry name" value="MetI-like_sf"/>
</dbReference>
<evidence type="ECO:0000259" key="9">
    <source>
        <dbReference type="PROSITE" id="PS50928"/>
    </source>
</evidence>
<dbReference type="OrthoDB" id="9156191at2"/>
<protein>
    <submittedName>
        <fullName evidence="10">ABC transporter permease</fullName>
    </submittedName>
</protein>
<dbReference type="GO" id="GO:0055085">
    <property type="term" value="P:transmembrane transport"/>
    <property type="evidence" value="ECO:0007669"/>
    <property type="project" value="InterPro"/>
</dbReference>
<dbReference type="EMBL" id="NEVS01000001">
    <property type="protein sequence ID" value="OZI66402.1"/>
    <property type="molecule type" value="Genomic_DNA"/>
</dbReference>
<feature type="transmembrane region" description="Helical" evidence="8">
    <location>
        <begin position="264"/>
        <end position="289"/>
    </location>
</feature>
<comment type="caution">
    <text evidence="10">The sequence shown here is derived from an EMBL/GenBank/DDBJ whole genome shotgun (WGS) entry which is preliminary data.</text>
</comment>
<evidence type="ECO:0000256" key="1">
    <source>
        <dbReference type="ARBA" id="ARBA00004651"/>
    </source>
</evidence>
<proteinExistence type="inferred from homology"/>
<comment type="similarity">
    <text evidence="2">Belongs to the binding-protein-dependent transport system permease family. CysTW subfamily.</text>
</comment>
<evidence type="ECO:0000313" key="11">
    <source>
        <dbReference type="Proteomes" id="UP000215767"/>
    </source>
</evidence>
<evidence type="ECO:0000256" key="2">
    <source>
        <dbReference type="ARBA" id="ARBA00007069"/>
    </source>
</evidence>
<keyword evidence="11" id="KW-1185">Reference proteome</keyword>
<name>A0A261UYH4_9BORD</name>
<dbReference type="Pfam" id="PF00528">
    <property type="entry name" value="BPD_transp_1"/>
    <property type="match status" value="1"/>
</dbReference>